<comment type="catalytic activity">
    <reaction evidence="6">
        <text>2 a quinone + NADH + H(+) = 2 a 1,4-benzosemiquinone + NAD(+)</text>
        <dbReference type="Rhea" id="RHEA:65952"/>
        <dbReference type="ChEBI" id="CHEBI:15378"/>
        <dbReference type="ChEBI" id="CHEBI:57540"/>
        <dbReference type="ChEBI" id="CHEBI:57945"/>
        <dbReference type="ChEBI" id="CHEBI:132124"/>
        <dbReference type="ChEBI" id="CHEBI:134225"/>
    </reaction>
</comment>
<feature type="binding site" evidence="6">
    <location>
        <begin position="16"/>
        <end position="18"/>
    </location>
    <ligand>
        <name>FMN</name>
        <dbReference type="ChEBI" id="CHEBI:58210"/>
    </ligand>
</feature>
<accession>A0A2H9VVN1</accession>
<dbReference type="EC" id="1.7.1.17" evidence="6"/>
<dbReference type="GO" id="GO:0016655">
    <property type="term" value="F:oxidoreductase activity, acting on NAD(P)H, quinone or similar compound as acceptor"/>
    <property type="evidence" value="ECO:0007669"/>
    <property type="project" value="InterPro"/>
</dbReference>
<comment type="function">
    <text evidence="6">Also exhibits azoreductase activity. Catalyzes the reductive cleavage of the azo bond in aromatic azo compounds to the corresponding amines.</text>
</comment>
<dbReference type="InterPro" id="IPR029039">
    <property type="entry name" value="Flavoprotein-like_sf"/>
</dbReference>
<comment type="caution">
    <text evidence="8">The sequence shown here is derived from an EMBL/GenBank/DDBJ whole genome shotgun (WGS) entry which is preliminary data.</text>
</comment>
<protein>
    <recommendedName>
        <fullName evidence="6">FMN dependent NADH:quinone oxidoreductase</fullName>
        <ecNumber evidence="6">1.6.5.-</ecNumber>
    </recommendedName>
    <alternativeName>
        <fullName evidence="6">Azo-dye reductase</fullName>
    </alternativeName>
    <alternativeName>
        <fullName evidence="6">FMN-dependent NADH-azo compound oxidoreductase</fullName>
    </alternativeName>
    <alternativeName>
        <fullName evidence="6">FMN-dependent NADH-azoreductase</fullName>
        <ecNumber evidence="6">1.7.1.17</ecNumber>
    </alternativeName>
</protein>
<keyword evidence="1 6" id="KW-0285">Flavoprotein</keyword>
<evidence type="ECO:0000259" key="7">
    <source>
        <dbReference type="Pfam" id="PF02525"/>
    </source>
</evidence>
<organism evidence="8 9">
    <name type="scientific">Mucilaginibacter auburnensis</name>
    <dbReference type="NCBI Taxonomy" id="1457233"/>
    <lineage>
        <taxon>Bacteria</taxon>
        <taxon>Pseudomonadati</taxon>
        <taxon>Bacteroidota</taxon>
        <taxon>Sphingobacteriia</taxon>
        <taxon>Sphingobacteriales</taxon>
        <taxon>Sphingobacteriaceae</taxon>
        <taxon>Mucilaginibacter</taxon>
    </lineage>
</organism>
<keyword evidence="2 6" id="KW-0288">FMN</keyword>
<comment type="function">
    <text evidence="6">Quinone reductase that provides resistance to thiol-specific stress caused by electrophilic quinones.</text>
</comment>
<dbReference type="InterPro" id="IPR050104">
    <property type="entry name" value="FMN-dep_NADH:Q_OxRdtase_AzoR1"/>
</dbReference>
<name>A0A2H9VVN1_9SPHI</name>
<evidence type="ECO:0000256" key="6">
    <source>
        <dbReference type="HAMAP-Rule" id="MF_01216"/>
    </source>
</evidence>
<feature type="binding site" evidence="6">
    <location>
        <position position="10"/>
    </location>
    <ligand>
        <name>FMN</name>
        <dbReference type="ChEBI" id="CHEBI:58210"/>
    </ligand>
</feature>
<dbReference type="PANTHER" id="PTHR43741">
    <property type="entry name" value="FMN-DEPENDENT NADH-AZOREDUCTASE 1"/>
    <property type="match status" value="1"/>
</dbReference>
<feature type="domain" description="Flavodoxin-like fold" evidence="7">
    <location>
        <begin position="2"/>
        <end position="192"/>
    </location>
</feature>
<feature type="binding site" evidence="6">
    <location>
        <begin position="141"/>
        <end position="144"/>
    </location>
    <ligand>
        <name>FMN</name>
        <dbReference type="ChEBI" id="CHEBI:58210"/>
    </ligand>
</feature>
<keyword evidence="9" id="KW-1185">Reference proteome</keyword>
<dbReference type="GO" id="GO:0010181">
    <property type="term" value="F:FMN binding"/>
    <property type="evidence" value="ECO:0007669"/>
    <property type="project" value="UniProtKB-UniRule"/>
</dbReference>
<dbReference type="OrthoDB" id="9805013at2"/>
<evidence type="ECO:0000256" key="5">
    <source>
        <dbReference type="ARBA" id="ARBA00048542"/>
    </source>
</evidence>
<comment type="subunit">
    <text evidence="6">Homodimer.</text>
</comment>
<evidence type="ECO:0000313" key="9">
    <source>
        <dbReference type="Proteomes" id="UP000242687"/>
    </source>
</evidence>
<dbReference type="EC" id="1.6.5.-" evidence="6"/>
<dbReference type="Pfam" id="PF02525">
    <property type="entry name" value="Flavodoxin_2"/>
    <property type="match status" value="1"/>
</dbReference>
<proteinExistence type="inferred from homology"/>
<dbReference type="Gene3D" id="3.40.50.360">
    <property type="match status" value="1"/>
</dbReference>
<dbReference type="PANTHER" id="PTHR43741:SF4">
    <property type="entry name" value="FMN-DEPENDENT NADH:QUINONE OXIDOREDUCTASE"/>
    <property type="match status" value="1"/>
</dbReference>
<dbReference type="Proteomes" id="UP000242687">
    <property type="component" value="Unassembled WGS sequence"/>
</dbReference>
<keyword evidence="4 6" id="KW-0520">NAD</keyword>
<comment type="catalytic activity">
    <reaction evidence="5">
        <text>N,N-dimethyl-1,4-phenylenediamine + anthranilate + 2 NAD(+) = 2-(4-dimethylaminophenyl)diazenylbenzoate + 2 NADH + 2 H(+)</text>
        <dbReference type="Rhea" id="RHEA:55872"/>
        <dbReference type="ChEBI" id="CHEBI:15378"/>
        <dbReference type="ChEBI" id="CHEBI:15783"/>
        <dbReference type="ChEBI" id="CHEBI:16567"/>
        <dbReference type="ChEBI" id="CHEBI:57540"/>
        <dbReference type="ChEBI" id="CHEBI:57945"/>
        <dbReference type="ChEBI" id="CHEBI:71579"/>
        <dbReference type="EC" id="1.7.1.17"/>
    </reaction>
    <physiologicalReaction direction="right-to-left" evidence="5">
        <dbReference type="Rhea" id="RHEA:55874"/>
    </physiologicalReaction>
</comment>
<dbReference type="InterPro" id="IPR003680">
    <property type="entry name" value="Flavodoxin_fold"/>
</dbReference>
<evidence type="ECO:0000256" key="2">
    <source>
        <dbReference type="ARBA" id="ARBA00022643"/>
    </source>
</evidence>
<keyword evidence="3 6" id="KW-0560">Oxidoreductase</keyword>
<evidence type="ECO:0000313" key="8">
    <source>
        <dbReference type="EMBL" id="PJJ84884.1"/>
    </source>
</evidence>
<dbReference type="GO" id="GO:0016652">
    <property type="term" value="F:oxidoreductase activity, acting on NAD(P)H as acceptor"/>
    <property type="evidence" value="ECO:0007669"/>
    <property type="project" value="UniProtKB-UniRule"/>
</dbReference>
<comment type="cofactor">
    <cofactor evidence="6">
        <name>FMN</name>
        <dbReference type="ChEBI" id="CHEBI:58210"/>
    </cofactor>
    <text evidence="6">Binds 1 FMN per subunit.</text>
</comment>
<evidence type="ECO:0000256" key="3">
    <source>
        <dbReference type="ARBA" id="ARBA00023002"/>
    </source>
</evidence>
<dbReference type="HAMAP" id="MF_01216">
    <property type="entry name" value="Azoreductase_type1"/>
    <property type="match status" value="1"/>
</dbReference>
<comment type="caution">
    <text evidence="6">Lacks conserved residue(s) required for the propagation of feature annotation.</text>
</comment>
<dbReference type="GO" id="GO:0009055">
    <property type="term" value="F:electron transfer activity"/>
    <property type="evidence" value="ECO:0007669"/>
    <property type="project" value="UniProtKB-UniRule"/>
</dbReference>
<evidence type="ECO:0000256" key="1">
    <source>
        <dbReference type="ARBA" id="ARBA00022630"/>
    </source>
</evidence>
<reference evidence="8 9" key="1">
    <citation type="submission" date="2017-11" db="EMBL/GenBank/DDBJ databases">
        <title>Genomic Encyclopedia of Archaeal and Bacterial Type Strains, Phase II (KMG-II): From Individual Species to Whole Genera.</title>
        <authorList>
            <person name="Goeker M."/>
        </authorList>
    </citation>
    <scope>NUCLEOTIDE SEQUENCE [LARGE SCALE GENOMIC DNA]</scope>
    <source>
        <strain evidence="8 9">DSM 28175</strain>
    </source>
</reference>
<dbReference type="RefSeq" id="WP_100341056.1">
    <property type="nucleotide sequence ID" value="NZ_PGFJ01000001.1"/>
</dbReference>
<dbReference type="SUPFAM" id="SSF52218">
    <property type="entry name" value="Flavoproteins"/>
    <property type="match status" value="1"/>
</dbReference>
<evidence type="ECO:0000256" key="4">
    <source>
        <dbReference type="ARBA" id="ARBA00023027"/>
    </source>
</evidence>
<dbReference type="AlphaFoldDB" id="A0A2H9VVN1"/>
<sequence length="201" mass="21992">MKKLLHIISSPRGEASFSIKLGNAIIDKLRTAYPGSTVNEVNLVELQFPHLEEAHITSFFTPAENRSPALQEAVKHSDEAIQAINDADIIVIGAPMYNYSIHSSLKAWLDHIIRAGVTFKYDESGLHGLLDNRKKVYIAESTGGIYSEGPMQANDFVAPYLKTVLGHIGLTDVTIFRVEGTAIPGIKDIALEKSISGIHLN</sequence>
<dbReference type="EMBL" id="PGFJ01000001">
    <property type="protein sequence ID" value="PJJ84884.1"/>
    <property type="molecule type" value="Genomic_DNA"/>
</dbReference>
<comment type="similarity">
    <text evidence="6">Belongs to the azoreductase type 1 family.</text>
</comment>
<gene>
    <name evidence="6" type="primary">azoR</name>
    <name evidence="8" type="ORF">CLV57_1906</name>
</gene>
<dbReference type="InterPro" id="IPR023048">
    <property type="entry name" value="NADH:quinone_OxRdtase_FMN_depd"/>
</dbReference>